<protein>
    <submittedName>
        <fullName evidence="1">Uncharacterized protein</fullName>
    </submittedName>
</protein>
<sequence length="44" mass="5027">MTGNMNLEELQTKANPTQSLLAPKYYMFASQERFCGASEILWVN</sequence>
<organism evidence="1 2">
    <name type="scientific">Candidatus Woesebacteria bacterium GW2011_GWA1_37_7</name>
    <dbReference type="NCBI Taxonomy" id="1618545"/>
    <lineage>
        <taxon>Bacteria</taxon>
        <taxon>Candidatus Woeseibacteriota</taxon>
    </lineage>
</organism>
<reference evidence="1 2" key="1">
    <citation type="journal article" date="2015" name="Nature">
        <title>rRNA introns, odd ribosomes, and small enigmatic genomes across a large radiation of phyla.</title>
        <authorList>
            <person name="Brown C.T."/>
            <person name="Hug L.A."/>
            <person name="Thomas B.C."/>
            <person name="Sharon I."/>
            <person name="Castelle C.J."/>
            <person name="Singh A."/>
            <person name="Wilkins M.J."/>
            <person name="Williams K.H."/>
            <person name="Banfield J.F."/>
        </authorList>
    </citation>
    <scope>NUCLEOTIDE SEQUENCE [LARGE SCALE GENOMIC DNA]</scope>
</reference>
<dbReference type="AlphaFoldDB" id="A0A0G0KB63"/>
<proteinExistence type="predicted"/>
<comment type="caution">
    <text evidence="1">The sequence shown here is derived from an EMBL/GenBank/DDBJ whole genome shotgun (WGS) entry which is preliminary data.</text>
</comment>
<evidence type="ECO:0000313" key="2">
    <source>
        <dbReference type="Proteomes" id="UP000034591"/>
    </source>
</evidence>
<accession>A0A0G0KB63</accession>
<dbReference type="Proteomes" id="UP000034591">
    <property type="component" value="Unassembled WGS sequence"/>
</dbReference>
<name>A0A0G0KB63_9BACT</name>
<gene>
    <name evidence="1" type="ORF">US53_C0008G0017</name>
</gene>
<evidence type="ECO:0000313" key="1">
    <source>
        <dbReference type="EMBL" id="KKQ37826.1"/>
    </source>
</evidence>
<dbReference type="EMBL" id="LBTI01000008">
    <property type="protein sequence ID" value="KKQ37826.1"/>
    <property type="molecule type" value="Genomic_DNA"/>
</dbReference>